<evidence type="ECO:0000256" key="2">
    <source>
        <dbReference type="ARBA" id="ARBA00022450"/>
    </source>
</evidence>
<dbReference type="NCBIfam" id="TIGR01733">
    <property type="entry name" value="AA-adenyl-dom"/>
    <property type="match status" value="1"/>
</dbReference>
<dbReference type="OrthoDB" id="605930at2"/>
<evidence type="ECO:0000259" key="4">
    <source>
        <dbReference type="PROSITE" id="PS50075"/>
    </source>
</evidence>
<dbReference type="SUPFAM" id="SSF52777">
    <property type="entry name" value="CoA-dependent acyltransferases"/>
    <property type="match status" value="4"/>
</dbReference>
<evidence type="ECO:0000256" key="3">
    <source>
        <dbReference type="ARBA" id="ARBA00022553"/>
    </source>
</evidence>
<feature type="domain" description="Carrier" evidence="4">
    <location>
        <begin position="952"/>
        <end position="1027"/>
    </location>
</feature>
<dbReference type="Pfam" id="PF13193">
    <property type="entry name" value="AMP-binding_C"/>
    <property type="match status" value="1"/>
</dbReference>
<dbReference type="Pfam" id="PF00501">
    <property type="entry name" value="AMP-binding"/>
    <property type="match status" value="1"/>
</dbReference>
<dbReference type="InterPro" id="IPR000873">
    <property type="entry name" value="AMP-dep_synth/lig_dom"/>
</dbReference>
<dbReference type="GO" id="GO:0044550">
    <property type="term" value="P:secondary metabolite biosynthetic process"/>
    <property type="evidence" value="ECO:0007669"/>
    <property type="project" value="TreeGrafter"/>
</dbReference>
<dbReference type="InterPro" id="IPR023213">
    <property type="entry name" value="CAT-like_dom_sf"/>
</dbReference>
<dbReference type="Gene3D" id="3.40.50.12780">
    <property type="entry name" value="N-terminal domain of ligase-like"/>
    <property type="match status" value="1"/>
</dbReference>
<dbReference type="Proteomes" id="UP000184028">
    <property type="component" value="Unassembled WGS sequence"/>
</dbReference>
<dbReference type="InterPro" id="IPR020806">
    <property type="entry name" value="PKS_PP-bd"/>
</dbReference>
<dbReference type="RefSeq" id="WP_068843428.1">
    <property type="nucleotide sequence ID" value="NZ_FRBT01000001.1"/>
</dbReference>
<dbReference type="PANTHER" id="PTHR45527">
    <property type="entry name" value="NONRIBOSOMAL PEPTIDE SYNTHETASE"/>
    <property type="match status" value="1"/>
</dbReference>
<comment type="cofactor">
    <cofactor evidence="1">
        <name>pantetheine 4'-phosphate</name>
        <dbReference type="ChEBI" id="CHEBI:47942"/>
    </cofactor>
</comment>
<name>A0A1M6XEB0_9FLAO</name>
<organism evidence="5 6">
    <name type="scientific">Flavobacterium chilense</name>
    <dbReference type="NCBI Taxonomy" id="946677"/>
    <lineage>
        <taxon>Bacteria</taxon>
        <taxon>Pseudomonadati</taxon>
        <taxon>Bacteroidota</taxon>
        <taxon>Flavobacteriia</taxon>
        <taxon>Flavobacteriales</taxon>
        <taxon>Flavobacteriaceae</taxon>
        <taxon>Flavobacterium</taxon>
    </lineage>
</organism>
<dbReference type="Gene3D" id="1.10.1200.10">
    <property type="entry name" value="ACP-like"/>
    <property type="match status" value="1"/>
</dbReference>
<proteinExistence type="predicted"/>
<dbReference type="PROSITE" id="PS00455">
    <property type="entry name" value="AMP_BINDING"/>
    <property type="match status" value="1"/>
</dbReference>
<dbReference type="SUPFAM" id="SSF47336">
    <property type="entry name" value="ACP-like"/>
    <property type="match status" value="1"/>
</dbReference>
<dbReference type="InterPro" id="IPR045851">
    <property type="entry name" value="AMP-bd_C_sf"/>
</dbReference>
<dbReference type="InterPro" id="IPR036736">
    <property type="entry name" value="ACP-like_sf"/>
</dbReference>
<dbReference type="STRING" id="946677.SAMN05444484_101104"/>
<dbReference type="Pfam" id="PF00550">
    <property type="entry name" value="PP-binding"/>
    <property type="match status" value="1"/>
</dbReference>
<accession>A0A1M6XEB0</accession>
<sequence length="1478" mass="170678">MKLTLPQQDIYFEQLLYPNEPIYNIGAKIEIKGHINIDAFQKAYHELINQHDAYRTRLIKDQENIRLKIIENHDSQLGLVDFSDSETAYETANLYMQEEFSKPFNLFGESLLHVFTLVKVNDGFYYLFSVYHHIITDGWGTSLMFQRLVQNYNEIFEFGTVQTEYSFTYKDFIEDDALYTNSESFMENKVYWKDRFKVLPENLFDKIEDSGRANKSSRKVLIIKREIYNQLNQLADSYNCTTFHLILALMYTYFGRKHQNNDFAIGLPVLNRSKSKYKKTVGLFMGISPLRMNLDFNATVEQLTKDLKNQLRNDYRHQRFPLGKLIQELQLFQEKERLFNITLSYEKQNYSNDFQNTVTEVIPLSHQSERVALALYIREFDESKDVKIDFDYNLNYFNNSGITTIVNHFETLIHDVIKSPEKKLRELNYLSEEELNHILINLNNTEVIYPKEKTVINLFQDQVLKTPGKEALKDETRSYSYAELDTLSSQIAEQLITIYGKKDRSPIAVLLERSANLVVVLLGILKAGRPYIPLDPAFPKDRLRYIIENSQSKVLFTQKDYDLDNLEEVAVLELENILEKIDDFKGVIAKTISPEDTAYIIYTSGSTGNPKGVEIGHQSLVNFLISIQESPGVNANDLFFSVTTYSFDISILEFFVPLISGAILYVADKNVLADPGLTIKKIEEIKPTIIQATPSFYQMLFNADWQGDKGLKILCGGDLLSETLADNLINKSLEVWNMYGPTETTIWSSIKKLESPQDASNIGKPIHNTQFYILDQYLNPMPLKTVGAIYIAGDGLAKGYYKNEALTKEKFINNPLAPGTLLYETGDLGKWNEKDEIDFLGRNDNQFKIRGYRIELGDIETQLNQISGIKAAIVIAKKEDNQEAFLVAYVLKNEEEIDLAEIMIHLQMNLPFYMIPNVIVPLEEFPLTPNQKIDRKNLVQRSIIRTKGDFKNADSKIEKALLKYWKEVLNREDISVNDNFFALGGHSLNAVRLTGLIAKHLLFEITLKTIFDYPTIELLAEYLESLTPTQTVVIPLQDHKEFYELTPTQYNIWLASQDENSSIAYNMFMAYKIDGSIDIDKLEKAINKIVSKYEILRTNFIEINGVPYQKTNLHNPVQVPVPVIEVQKEETDKIIYQLNNTAFNFQKDSLIRAYLLQETDQTILLFCTHHIIMDGLSLEIFVNEFIKNYNESSFLVALPDEDQLAFQFKDYSEWFNKTIHLNKAKNESFWNGYLQNYLPKDTFYKDFNPKQNPQKASGYSFEITPEVTLALKDLAIQEKITFYGVLISALNVLIYKESNHTDICIGTVNSGRNISGLTNQIGMFVKTVILRTQISADIAFTDLLKEIQNNLLQIDDYQDIPFDKIPKSIFDVLFVYQNPEFTFDEITLIDNLKLTSYPVESKFSRMPIVFNLFESENKLKGNIDYNPDFFEEETIESIVEKYAKILTEIIENATAKVDSIDARSETEKNTAFDFEFNF</sequence>
<dbReference type="GO" id="GO:0043041">
    <property type="term" value="P:amino acid activation for nonribosomal peptide biosynthetic process"/>
    <property type="evidence" value="ECO:0007669"/>
    <property type="project" value="TreeGrafter"/>
</dbReference>
<protein>
    <submittedName>
        <fullName evidence="5">Amino acid adenylation domain-containing protein</fullName>
    </submittedName>
</protein>
<dbReference type="Gene3D" id="3.30.300.30">
    <property type="match status" value="1"/>
</dbReference>
<dbReference type="InterPro" id="IPR042099">
    <property type="entry name" value="ANL_N_sf"/>
</dbReference>
<dbReference type="InterPro" id="IPR025110">
    <property type="entry name" value="AMP-bd_C"/>
</dbReference>
<evidence type="ECO:0000313" key="6">
    <source>
        <dbReference type="Proteomes" id="UP000184028"/>
    </source>
</evidence>
<keyword evidence="2" id="KW-0596">Phosphopantetheine</keyword>
<dbReference type="Pfam" id="PF00668">
    <property type="entry name" value="Condensation"/>
    <property type="match status" value="2"/>
</dbReference>
<dbReference type="InterPro" id="IPR009081">
    <property type="entry name" value="PP-bd_ACP"/>
</dbReference>
<dbReference type="InterPro" id="IPR010071">
    <property type="entry name" value="AA_adenyl_dom"/>
</dbReference>
<dbReference type="SUPFAM" id="SSF56801">
    <property type="entry name" value="Acetyl-CoA synthetase-like"/>
    <property type="match status" value="1"/>
</dbReference>
<evidence type="ECO:0000313" key="5">
    <source>
        <dbReference type="EMBL" id="SHL04243.1"/>
    </source>
</evidence>
<dbReference type="PROSITE" id="PS50075">
    <property type="entry name" value="CARRIER"/>
    <property type="match status" value="1"/>
</dbReference>
<dbReference type="SMART" id="SM00823">
    <property type="entry name" value="PKS_PP"/>
    <property type="match status" value="1"/>
</dbReference>
<dbReference type="GO" id="GO:0005737">
    <property type="term" value="C:cytoplasm"/>
    <property type="evidence" value="ECO:0007669"/>
    <property type="project" value="TreeGrafter"/>
</dbReference>
<dbReference type="PROSITE" id="PS00012">
    <property type="entry name" value="PHOSPHOPANTETHEINE"/>
    <property type="match status" value="1"/>
</dbReference>
<dbReference type="PANTHER" id="PTHR45527:SF1">
    <property type="entry name" value="FATTY ACID SYNTHASE"/>
    <property type="match status" value="1"/>
</dbReference>
<keyword evidence="3" id="KW-0597">Phosphoprotein</keyword>
<evidence type="ECO:0000256" key="1">
    <source>
        <dbReference type="ARBA" id="ARBA00001957"/>
    </source>
</evidence>
<dbReference type="InterPro" id="IPR001242">
    <property type="entry name" value="Condensation_dom"/>
</dbReference>
<dbReference type="Gene3D" id="3.30.559.30">
    <property type="entry name" value="Nonribosomal peptide synthetase, condensation domain"/>
    <property type="match status" value="2"/>
</dbReference>
<reference evidence="6" key="1">
    <citation type="submission" date="2016-11" db="EMBL/GenBank/DDBJ databases">
        <authorList>
            <person name="Varghese N."/>
            <person name="Submissions S."/>
        </authorList>
    </citation>
    <scope>NUCLEOTIDE SEQUENCE [LARGE SCALE GENOMIC DNA]</scope>
    <source>
        <strain evidence="6">DSM 24724</strain>
    </source>
</reference>
<dbReference type="Gene3D" id="3.30.559.10">
    <property type="entry name" value="Chloramphenicol acetyltransferase-like domain"/>
    <property type="match status" value="2"/>
</dbReference>
<gene>
    <name evidence="5" type="ORF">SAMN05444484_101104</name>
</gene>
<dbReference type="FunFam" id="3.40.50.980:FF:000001">
    <property type="entry name" value="Non-ribosomal peptide synthetase"/>
    <property type="match status" value="1"/>
</dbReference>
<dbReference type="EMBL" id="FRBT01000001">
    <property type="protein sequence ID" value="SHL04243.1"/>
    <property type="molecule type" value="Genomic_DNA"/>
</dbReference>
<dbReference type="InterPro" id="IPR020845">
    <property type="entry name" value="AMP-binding_CS"/>
</dbReference>
<dbReference type="GO" id="GO:0003824">
    <property type="term" value="F:catalytic activity"/>
    <property type="evidence" value="ECO:0007669"/>
    <property type="project" value="InterPro"/>
</dbReference>
<keyword evidence="6" id="KW-1185">Reference proteome</keyword>
<dbReference type="InterPro" id="IPR006162">
    <property type="entry name" value="Ppantetheine_attach_site"/>
</dbReference>
<dbReference type="GO" id="GO:0031177">
    <property type="term" value="F:phosphopantetheine binding"/>
    <property type="evidence" value="ECO:0007669"/>
    <property type="project" value="InterPro"/>
</dbReference>